<dbReference type="GO" id="GO:0016020">
    <property type="term" value="C:membrane"/>
    <property type="evidence" value="ECO:0007669"/>
    <property type="project" value="UniProtKB-SubCell"/>
</dbReference>
<dbReference type="PANTHER" id="PTHR48017">
    <property type="entry name" value="OS05G0424000 PROTEIN-RELATED"/>
    <property type="match status" value="1"/>
</dbReference>
<evidence type="ECO:0000256" key="6">
    <source>
        <dbReference type="ARBA" id="ARBA00023136"/>
    </source>
</evidence>
<accession>A0A9Q1JF43</accession>
<sequence>MIISWLVTYYSLWQLVELHEVVPGKRFDRYPELGMHAFGPRLGYWIVMPQQAMVQISINIVYMVTGGKSLQTSWDLIVPSLTGVRLTYFILIFAIIQLILSQSPNFNSLKGVSLLAAIMSFVYSMVACVGSLVKGVEDHHHEHLDYGLRSHTTAGVVFDFFNGLGTVAFAFAGHSVVLEIQATIPSSPEKPSKKPMWKGAVVAYIIVAICYFSVAFAGYWAFGSQVQDDVLVSLRKPAWIISFANFMVFLHVIGGYQVFAMPMYDMIEEHLVVNRGFNPGRPLRLIGRSIYVAITALIGICLPFFGGLLGFCGGLAFASTSYFLPCIMWLILQQPKRWSFHWTASWVCIMVGVLITILAPIGGIRQIIVSAKSYTMFS</sequence>
<evidence type="ECO:0000256" key="2">
    <source>
        <dbReference type="ARBA" id="ARBA00022448"/>
    </source>
</evidence>
<evidence type="ECO:0000256" key="7">
    <source>
        <dbReference type="SAM" id="Phobius"/>
    </source>
</evidence>
<feature type="transmembrane region" description="Helical" evidence="7">
    <location>
        <begin position="112"/>
        <end position="133"/>
    </location>
</feature>
<feature type="transmembrane region" description="Helical" evidence="7">
    <location>
        <begin position="153"/>
        <end position="178"/>
    </location>
</feature>
<proteinExistence type="predicted"/>
<name>A0A9Q1JF43_9CARY</name>
<dbReference type="AlphaFoldDB" id="A0A9Q1JF43"/>
<dbReference type="Proteomes" id="UP001153076">
    <property type="component" value="Unassembled WGS sequence"/>
</dbReference>
<feature type="domain" description="Amino acid transporter transmembrane" evidence="8">
    <location>
        <begin position="1"/>
        <end position="364"/>
    </location>
</feature>
<organism evidence="9 10">
    <name type="scientific">Carnegiea gigantea</name>
    <dbReference type="NCBI Taxonomy" id="171969"/>
    <lineage>
        <taxon>Eukaryota</taxon>
        <taxon>Viridiplantae</taxon>
        <taxon>Streptophyta</taxon>
        <taxon>Embryophyta</taxon>
        <taxon>Tracheophyta</taxon>
        <taxon>Spermatophyta</taxon>
        <taxon>Magnoliopsida</taxon>
        <taxon>eudicotyledons</taxon>
        <taxon>Gunneridae</taxon>
        <taxon>Pentapetalae</taxon>
        <taxon>Caryophyllales</taxon>
        <taxon>Cactineae</taxon>
        <taxon>Cactaceae</taxon>
        <taxon>Cactoideae</taxon>
        <taxon>Echinocereeae</taxon>
        <taxon>Carnegiea</taxon>
    </lineage>
</organism>
<evidence type="ECO:0000256" key="4">
    <source>
        <dbReference type="ARBA" id="ARBA00022970"/>
    </source>
</evidence>
<feature type="transmembrane region" description="Helical" evidence="7">
    <location>
        <begin position="42"/>
        <end position="64"/>
    </location>
</feature>
<feature type="transmembrane region" description="Helical" evidence="7">
    <location>
        <begin position="285"/>
        <end position="305"/>
    </location>
</feature>
<dbReference type="InterPro" id="IPR013057">
    <property type="entry name" value="AA_transpt_TM"/>
</dbReference>
<evidence type="ECO:0000256" key="5">
    <source>
        <dbReference type="ARBA" id="ARBA00022989"/>
    </source>
</evidence>
<comment type="subcellular location">
    <subcellularLocation>
        <location evidence="1">Membrane</location>
    </subcellularLocation>
</comment>
<dbReference type="GO" id="GO:0006865">
    <property type="term" value="P:amino acid transport"/>
    <property type="evidence" value="ECO:0007669"/>
    <property type="project" value="UniProtKB-KW"/>
</dbReference>
<feature type="transmembrane region" description="Helical" evidence="7">
    <location>
        <begin position="311"/>
        <end position="332"/>
    </location>
</feature>
<keyword evidence="5 7" id="KW-1133">Transmembrane helix</keyword>
<dbReference type="Pfam" id="PF01490">
    <property type="entry name" value="Aa_trans"/>
    <property type="match status" value="1"/>
</dbReference>
<dbReference type="OrthoDB" id="40134at2759"/>
<evidence type="ECO:0000313" key="10">
    <source>
        <dbReference type="Proteomes" id="UP001153076"/>
    </source>
</evidence>
<comment type="caution">
    <text evidence="9">The sequence shown here is derived from an EMBL/GenBank/DDBJ whole genome shotgun (WGS) entry which is preliminary data.</text>
</comment>
<keyword evidence="6 7" id="KW-0472">Membrane</keyword>
<reference evidence="9" key="1">
    <citation type="submission" date="2022-04" db="EMBL/GenBank/DDBJ databases">
        <title>Carnegiea gigantea Genome sequencing and assembly v2.</title>
        <authorList>
            <person name="Copetti D."/>
            <person name="Sanderson M.J."/>
            <person name="Burquez A."/>
            <person name="Wojciechowski M.F."/>
        </authorList>
    </citation>
    <scope>NUCLEOTIDE SEQUENCE</scope>
    <source>
        <strain evidence="9">SGP5-SGP5p</strain>
        <tissue evidence="9">Aerial part</tissue>
    </source>
</reference>
<evidence type="ECO:0000259" key="8">
    <source>
        <dbReference type="Pfam" id="PF01490"/>
    </source>
</evidence>
<keyword evidence="2" id="KW-0813">Transport</keyword>
<keyword evidence="3 7" id="KW-0812">Transmembrane</keyword>
<evidence type="ECO:0000256" key="3">
    <source>
        <dbReference type="ARBA" id="ARBA00022692"/>
    </source>
</evidence>
<gene>
    <name evidence="9" type="ORF">Cgig2_023653</name>
</gene>
<protein>
    <recommendedName>
        <fullName evidence="8">Amino acid transporter transmembrane domain-containing protein</fullName>
    </recommendedName>
</protein>
<feature type="transmembrane region" description="Helical" evidence="7">
    <location>
        <begin position="240"/>
        <end position="264"/>
    </location>
</feature>
<keyword evidence="4" id="KW-0029">Amino-acid transport</keyword>
<dbReference type="EMBL" id="JAKOGI010002751">
    <property type="protein sequence ID" value="KAJ8421382.1"/>
    <property type="molecule type" value="Genomic_DNA"/>
</dbReference>
<evidence type="ECO:0000256" key="1">
    <source>
        <dbReference type="ARBA" id="ARBA00004370"/>
    </source>
</evidence>
<keyword evidence="10" id="KW-1185">Reference proteome</keyword>
<feature type="transmembrane region" description="Helical" evidence="7">
    <location>
        <begin position="76"/>
        <end position="100"/>
    </location>
</feature>
<evidence type="ECO:0000313" key="9">
    <source>
        <dbReference type="EMBL" id="KAJ8421382.1"/>
    </source>
</evidence>
<feature type="transmembrane region" description="Helical" evidence="7">
    <location>
        <begin position="199"/>
        <end position="220"/>
    </location>
</feature>
<feature type="transmembrane region" description="Helical" evidence="7">
    <location>
        <begin position="344"/>
        <end position="368"/>
    </location>
</feature>